<keyword evidence="1" id="KW-0812">Transmembrane</keyword>
<sequence length="212" mass="23947">MSGFPLENVHWNRFKGSYMWNNIYHLRRTKFIVYQLATLFTCVCNSIGVALLTDYNDSQAGVQEADPSIYVYNNDLIGAMAFNVWACVFVAVVFTPAFILDLIWPERIESARARLTWKIGSVLSCIFMIASAITLTVIVATHCGYITGDIVRGQQLLDLYVKDNGTPLCYRRNARSVVVVIFAWLSFVVVFARCVPMVRPVRNSRGSLTHFA</sequence>
<reference evidence="3" key="3">
    <citation type="submission" date="2025-08" db="UniProtKB">
        <authorList>
            <consortium name="RefSeq"/>
        </authorList>
    </citation>
    <scope>IDENTIFICATION</scope>
    <source>
        <strain evidence="3">CBS 342.82</strain>
    </source>
</reference>
<keyword evidence="1" id="KW-1133">Transmembrane helix</keyword>
<evidence type="ECO:0000256" key="1">
    <source>
        <dbReference type="SAM" id="Phobius"/>
    </source>
</evidence>
<gene>
    <name evidence="3" type="ORF">K489DRAFT_312121</name>
</gene>
<dbReference type="AlphaFoldDB" id="A0A6J3MII3"/>
<keyword evidence="2" id="KW-1185">Reference proteome</keyword>
<dbReference type="GeneID" id="54358637"/>
<evidence type="ECO:0000313" key="2">
    <source>
        <dbReference type="Proteomes" id="UP000504637"/>
    </source>
</evidence>
<feature type="transmembrane region" description="Helical" evidence="1">
    <location>
        <begin position="125"/>
        <end position="147"/>
    </location>
</feature>
<feature type="transmembrane region" description="Helical" evidence="1">
    <location>
        <begin position="31"/>
        <end position="52"/>
    </location>
</feature>
<feature type="transmembrane region" description="Helical" evidence="1">
    <location>
        <begin position="82"/>
        <end position="104"/>
    </location>
</feature>
<protein>
    <recommendedName>
        <fullName evidence="4">MARVEL domain-containing protein</fullName>
    </recommendedName>
</protein>
<organism evidence="3">
    <name type="scientific">Dissoconium aciculare CBS 342.82</name>
    <dbReference type="NCBI Taxonomy" id="1314786"/>
    <lineage>
        <taxon>Eukaryota</taxon>
        <taxon>Fungi</taxon>
        <taxon>Dikarya</taxon>
        <taxon>Ascomycota</taxon>
        <taxon>Pezizomycotina</taxon>
        <taxon>Dothideomycetes</taxon>
        <taxon>Dothideomycetidae</taxon>
        <taxon>Mycosphaerellales</taxon>
        <taxon>Dissoconiaceae</taxon>
        <taxon>Dissoconium</taxon>
    </lineage>
</organism>
<reference evidence="3" key="2">
    <citation type="submission" date="2020-04" db="EMBL/GenBank/DDBJ databases">
        <authorList>
            <consortium name="NCBI Genome Project"/>
        </authorList>
    </citation>
    <scope>NUCLEOTIDE SEQUENCE</scope>
    <source>
        <strain evidence="3">CBS 342.82</strain>
    </source>
</reference>
<accession>A0A6J3MII3</accession>
<name>A0A6J3MII3_9PEZI</name>
<feature type="transmembrane region" description="Helical" evidence="1">
    <location>
        <begin position="176"/>
        <end position="195"/>
    </location>
</feature>
<evidence type="ECO:0008006" key="4">
    <source>
        <dbReference type="Google" id="ProtNLM"/>
    </source>
</evidence>
<dbReference type="OrthoDB" id="3596006at2759"/>
<reference evidence="3" key="1">
    <citation type="submission" date="2020-01" db="EMBL/GenBank/DDBJ databases">
        <authorList>
            <consortium name="DOE Joint Genome Institute"/>
            <person name="Haridas S."/>
            <person name="Albert R."/>
            <person name="Binder M."/>
            <person name="Bloem J."/>
            <person name="Labutti K."/>
            <person name="Salamov A."/>
            <person name="Andreopoulos B."/>
            <person name="Baker S.E."/>
            <person name="Barry K."/>
            <person name="Bills G."/>
            <person name="Bluhm B.H."/>
            <person name="Cannon C."/>
            <person name="Castanera R."/>
            <person name="Culley D.E."/>
            <person name="Daum C."/>
            <person name="Ezra D."/>
            <person name="Gonzalez J.B."/>
            <person name="Henrissat B."/>
            <person name="Kuo A."/>
            <person name="Liang C."/>
            <person name="Lipzen A."/>
            <person name="Lutzoni F."/>
            <person name="Magnuson J."/>
            <person name="Mondo S."/>
            <person name="Nolan M."/>
            <person name="Ohm R."/>
            <person name="Pangilinan J."/>
            <person name="Park H.-J."/>
            <person name="Ramirez L."/>
            <person name="Alfaro M."/>
            <person name="Sun H."/>
            <person name="Tritt A."/>
            <person name="Yoshinaga Y."/>
            <person name="Zwiers L.-H."/>
            <person name="Turgeon B.G."/>
            <person name="Goodwin S.B."/>
            <person name="Spatafora J.W."/>
            <person name="Crous P.W."/>
            <person name="Grigoriev I.V."/>
        </authorList>
    </citation>
    <scope>NUCLEOTIDE SEQUENCE</scope>
    <source>
        <strain evidence="3">CBS 342.82</strain>
    </source>
</reference>
<dbReference type="Proteomes" id="UP000504637">
    <property type="component" value="Unplaced"/>
</dbReference>
<dbReference type="RefSeq" id="XP_033463753.1">
    <property type="nucleotide sequence ID" value="XM_033600837.1"/>
</dbReference>
<evidence type="ECO:0000313" key="3">
    <source>
        <dbReference type="RefSeq" id="XP_033463753.1"/>
    </source>
</evidence>
<proteinExistence type="predicted"/>
<keyword evidence="1" id="KW-0472">Membrane</keyword>